<keyword evidence="6" id="KW-1185">Reference proteome</keyword>
<gene>
    <name evidence="5" type="ORF">SAMN05216552_103760</name>
</gene>
<protein>
    <submittedName>
        <fullName evidence="5">Uncharacterized protein</fullName>
    </submittedName>
</protein>
<feature type="chain" id="PRO_5011573501" evidence="4">
    <location>
        <begin position="24"/>
        <end position="222"/>
    </location>
</feature>
<dbReference type="PANTHER" id="PTHR24171">
    <property type="entry name" value="ANKYRIN REPEAT DOMAIN-CONTAINING PROTEIN 39-RELATED"/>
    <property type="match status" value="1"/>
</dbReference>
<dbReference type="Gene3D" id="1.25.40.20">
    <property type="entry name" value="Ankyrin repeat-containing domain"/>
    <property type="match status" value="1"/>
</dbReference>
<dbReference type="InterPro" id="IPR002110">
    <property type="entry name" value="Ankyrin_rpt"/>
</dbReference>
<feature type="signal peptide" evidence="4">
    <location>
        <begin position="1"/>
        <end position="23"/>
    </location>
</feature>
<sequence length="222" mass="24313">MTQKRRLLLSALALTMVAGPALAEETADQVDFFRAAQIDDDRTVRAVLARGLDPNVHEPERGETGLIVAMRHESPRVFKLLLAHPKVKLEEQSANGSTALMMAAFKRNKPAVQELIAKGAQVNRKGWTPLHFAAAANDLEIMNILLERHAYIDAGSPSGLTPLMLAAREGLEDAVKLLLEQGADATLKDGAYKVDAAEFARRADKPWIVKIIQTHLASKKPR</sequence>
<dbReference type="OrthoDB" id="198309at2"/>
<dbReference type="STRING" id="1035707.SAMN05216552_103760"/>
<proteinExistence type="predicted"/>
<evidence type="ECO:0000256" key="1">
    <source>
        <dbReference type="ARBA" id="ARBA00022737"/>
    </source>
</evidence>
<evidence type="ECO:0000313" key="6">
    <source>
        <dbReference type="Proteomes" id="UP000199391"/>
    </source>
</evidence>
<dbReference type="RefSeq" id="WP_093559372.1">
    <property type="nucleotide sequence ID" value="NZ_FPBO01000037.1"/>
</dbReference>
<dbReference type="PRINTS" id="PR01415">
    <property type="entry name" value="ANKYRIN"/>
</dbReference>
<keyword evidence="4" id="KW-0732">Signal</keyword>
<reference evidence="6" key="1">
    <citation type="submission" date="2016-10" db="EMBL/GenBank/DDBJ databases">
        <authorList>
            <person name="Varghese N."/>
            <person name="Submissions S."/>
        </authorList>
    </citation>
    <scope>NUCLEOTIDE SEQUENCE [LARGE SCALE GENOMIC DNA]</scope>
    <source>
        <strain evidence="6">CGMCC 1.11014</strain>
    </source>
</reference>
<dbReference type="Pfam" id="PF12796">
    <property type="entry name" value="Ank_2"/>
    <property type="match status" value="1"/>
</dbReference>
<dbReference type="InterPro" id="IPR036770">
    <property type="entry name" value="Ankyrin_rpt-contain_sf"/>
</dbReference>
<evidence type="ECO:0000256" key="3">
    <source>
        <dbReference type="PROSITE-ProRule" id="PRU00023"/>
    </source>
</evidence>
<keyword evidence="1" id="KW-0677">Repeat</keyword>
<dbReference type="SMART" id="SM00248">
    <property type="entry name" value="ANK"/>
    <property type="match status" value="5"/>
</dbReference>
<feature type="repeat" description="ANK" evidence="3">
    <location>
        <begin position="125"/>
        <end position="157"/>
    </location>
</feature>
<keyword evidence="2 3" id="KW-0040">ANK repeat</keyword>
<feature type="repeat" description="ANK" evidence="3">
    <location>
        <begin position="95"/>
        <end position="127"/>
    </location>
</feature>
<name>A0A1I7LTL4_9BURK</name>
<dbReference type="Proteomes" id="UP000199391">
    <property type="component" value="Unassembled WGS sequence"/>
</dbReference>
<dbReference type="PROSITE" id="PS50088">
    <property type="entry name" value="ANK_REPEAT"/>
    <property type="match status" value="3"/>
</dbReference>
<dbReference type="SUPFAM" id="SSF48403">
    <property type="entry name" value="Ankyrin repeat"/>
    <property type="match status" value="1"/>
</dbReference>
<dbReference type="EMBL" id="FPBO01000037">
    <property type="protein sequence ID" value="SFV13024.1"/>
    <property type="molecule type" value="Genomic_DNA"/>
</dbReference>
<feature type="repeat" description="ANK" evidence="3">
    <location>
        <begin position="158"/>
        <end position="190"/>
    </location>
</feature>
<organism evidence="5 6">
    <name type="scientific">Pseudoduganella namucuonensis</name>
    <dbReference type="NCBI Taxonomy" id="1035707"/>
    <lineage>
        <taxon>Bacteria</taxon>
        <taxon>Pseudomonadati</taxon>
        <taxon>Pseudomonadota</taxon>
        <taxon>Betaproteobacteria</taxon>
        <taxon>Burkholderiales</taxon>
        <taxon>Oxalobacteraceae</taxon>
        <taxon>Telluria group</taxon>
        <taxon>Pseudoduganella</taxon>
    </lineage>
</organism>
<dbReference type="PROSITE" id="PS50297">
    <property type="entry name" value="ANK_REP_REGION"/>
    <property type="match status" value="3"/>
</dbReference>
<evidence type="ECO:0000256" key="2">
    <source>
        <dbReference type="ARBA" id="ARBA00023043"/>
    </source>
</evidence>
<accession>A0A1I7LTL4</accession>
<evidence type="ECO:0000313" key="5">
    <source>
        <dbReference type="EMBL" id="SFV13024.1"/>
    </source>
</evidence>
<evidence type="ECO:0000256" key="4">
    <source>
        <dbReference type="SAM" id="SignalP"/>
    </source>
</evidence>
<dbReference type="AlphaFoldDB" id="A0A1I7LTL4"/>